<protein>
    <submittedName>
        <fullName evidence="3">Uncharacterized protein</fullName>
    </submittedName>
</protein>
<evidence type="ECO:0000256" key="2">
    <source>
        <dbReference type="SAM" id="Phobius"/>
    </source>
</evidence>
<keyword evidence="2" id="KW-0812">Transmembrane</keyword>
<sequence>MTWNDWINKYSSKIDQNEYGYERMFVDRVLSKIYNIKPDDVIPQYHFVDKHNGNRYIDFVICITPTDILPIELDGAEKFSKYDILPDTLDRQNDLLKRFGRLLRYSNRQLLNNPQSILEELTEYIDRVKVNKNIQELQKVNLQRYDETVKLAKETKEQTNVLKQEINRLSRANQNTVRELDELKTTKKPIKRNFTGLFLITILVISLSFLFKENTNATEKYTDQEMQDFSDRPLENPERCKECLKPSQAKDFIGQDKLVCGVVTQIKEIPQGTFINFESKYPNVIFTAVVWKDKYKEFTSGYIKSLQGQRTCAEGVIEEYKGTPRIQVLGRAYLNRVD</sequence>
<accession>A0A8S5LMA6</accession>
<keyword evidence="2" id="KW-1133">Transmembrane helix</keyword>
<dbReference type="EMBL" id="BK015876">
    <property type="protein sequence ID" value="DAD71086.1"/>
    <property type="molecule type" value="Genomic_DNA"/>
</dbReference>
<feature type="coiled-coil region" evidence="1">
    <location>
        <begin position="152"/>
        <end position="186"/>
    </location>
</feature>
<name>A0A8S5LMA6_9CAUD</name>
<keyword evidence="2" id="KW-0472">Membrane</keyword>
<evidence type="ECO:0000313" key="3">
    <source>
        <dbReference type="EMBL" id="DAD71086.1"/>
    </source>
</evidence>
<proteinExistence type="predicted"/>
<feature type="transmembrane region" description="Helical" evidence="2">
    <location>
        <begin position="194"/>
        <end position="211"/>
    </location>
</feature>
<reference evidence="3" key="1">
    <citation type="journal article" date="2021" name="Proc. Natl. Acad. Sci. U.S.A.">
        <title>A Catalog of Tens of Thousands of Viruses from Human Metagenomes Reveals Hidden Associations with Chronic Diseases.</title>
        <authorList>
            <person name="Tisza M.J."/>
            <person name="Buck C.B."/>
        </authorList>
    </citation>
    <scope>NUCLEOTIDE SEQUENCE</scope>
    <source>
        <strain evidence="3">CtiuS14</strain>
    </source>
</reference>
<keyword evidence="1" id="KW-0175">Coiled coil</keyword>
<organism evidence="3">
    <name type="scientific">Podoviridae sp. ctiuS14</name>
    <dbReference type="NCBI Taxonomy" id="2827620"/>
    <lineage>
        <taxon>Viruses</taxon>
        <taxon>Duplodnaviria</taxon>
        <taxon>Heunggongvirae</taxon>
        <taxon>Uroviricota</taxon>
        <taxon>Caudoviricetes</taxon>
    </lineage>
</organism>
<evidence type="ECO:0000256" key="1">
    <source>
        <dbReference type="SAM" id="Coils"/>
    </source>
</evidence>